<dbReference type="RefSeq" id="WP_289165666.1">
    <property type="nucleotide sequence ID" value="NZ_JASZZN010000018.1"/>
</dbReference>
<evidence type="ECO:0000256" key="2">
    <source>
        <dbReference type="ARBA" id="ARBA00022452"/>
    </source>
</evidence>
<dbReference type="Gene3D" id="1.20.1600.10">
    <property type="entry name" value="Outer membrane efflux proteins (OEP)"/>
    <property type="match status" value="1"/>
</dbReference>
<keyword evidence="5" id="KW-0998">Cell outer membrane</keyword>
<dbReference type="PANTHER" id="PTHR30026:SF23">
    <property type="entry name" value="TO APRF-PUTATIVE OUTER MEMBRANE EFFLUX PROTEIN OR SECRETED ALKALINE PHOSPHATASE-RELATED"/>
    <property type="match status" value="1"/>
</dbReference>
<feature type="region of interest" description="Disordered" evidence="7">
    <location>
        <begin position="44"/>
        <end position="81"/>
    </location>
</feature>
<comment type="caution">
    <text evidence="8">The sequence shown here is derived from an EMBL/GenBank/DDBJ whole genome shotgun (WGS) entry which is preliminary data.</text>
</comment>
<keyword evidence="2" id="KW-1134">Transmembrane beta strand</keyword>
<name>A0ABT7PNE5_9BACT</name>
<dbReference type="PANTHER" id="PTHR30026">
    <property type="entry name" value="OUTER MEMBRANE PROTEIN TOLC"/>
    <property type="match status" value="1"/>
</dbReference>
<accession>A0ABT7PNE5</accession>
<evidence type="ECO:0000256" key="7">
    <source>
        <dbReference type="SAM" id="MobiDB-lite"/>
    </source>
</evidence>
<feature type="compositionally biased region" description="Basic and acidic residues" evidence="7">
    <location>
        <begin position="740"/>
        <end position="750"/>
    </location>
</feature>
<dbReference type="Proteomes" id="UP001239462">
    <property type="component" value="Unassembled WGS sequence"/>
</dbReference>
<evidence type="ECO:0000256" key="6">
    <source>
        <dbReference type="SAM" id="Coils"/>
    </source>
</evidence>
<comment type="subcellular location">
    <subcellularLocation>
        <location evidence="1">Cell outer membrane</location>
    </subcellularLocation>
</comment>
<evidence type="ECO:0000256" key="5">
    <source>
        <dbReference type="ARBA" id="ARBA00023237"/>
    </source>
</evidence>
<dbReference type="EMBL" id="JASZZN010000018">
    <property type="protein sequence ID" value="MDM4018042.1"/>
    <property type="molecule type" value="Genomic_DNA"/>
</dbReference>
<keyword evidence="6" id="KW-0175">Coiled coil</keyword>
<evidence type="ECO:0000313" key="8">
    <source>
        <dbReference type="EMBL" id="MDM4018042.1"/>
    </source>
</evidence>
<sequence length="750" mass="83948">MPQLRRWATTIVLATTAFVACGDRLRAEQPPSWAILPDTPVTAAESEAAVKTDIPENTPLSHSDEDAVRSNSDGGAGVAGLTPAPTAIPRYWWSVRVQEQLTARDRWVQFDLETILLDTLANSPRVKSVSYQASSTFQKVIQQDAAFDPSILLSSDLGATNEPVGNSLTTGGADRLRDKSLNFKGGARQLTRRGTEVEWTQELGFLDSNSSFFVPNDQGNARLSLGLTKPLLARGQRYYNERLITEARFESRIAWHEMRGAVEQRIADVIRTYWQLYEVRAQVLHQRRLIDRSDELVKILKSREGFDAARIELVKAEQRMSRRTDQLIELEAEMIRLQSRLATLIGSEALQDTEQTLELIPIESPEFSPDQLNLRDAMAQALEYRPEIRTAMHDLELSAFELQISRVELQPQLNWVFNGYLAQLNGASKIARSFGEQFDNAPGISTALEFELPRGRRAARAQQREALLRSKQNTERLRETIKQTQFEVETALIDVERFQKQREIKQRVLKLAIDEENILMVNWKLIGGDDSRVGIKLENLLDAQQRRADAEKDLVIAEASSMIAMMNLQRAMGTLLINEGIRPHQSRCSGEIEFFNDPIDSVVFGEDGYTEVITFDADVELDGESADATGPVETAPRNVPPAKAVPVETEADSINPPAMVPEPFDPLSLDAPLQADEAKQQQPRSESLPTGPSSKPDQRRKYPAPRRLPPIDQASRNSQTIRENVAAHGPTQLAATGQAKFHEHRMVGAR</sequence>
<evidence type="ECO:0000313" key="9">
    <source>
        <dbReference type="Proteomes" id="UP001239462"/>
    </source>
</evidence>
<evidence type="ECO:0000256" key="3">
    <source>
        <dbReference type="ARBA" id="ARBA00022692"/>
    </source>
</evidence>
<dbReference type="InterPro" id="IPR051906">
    <property type="entry name" value="TolC-like"/>
</dbReference>
<keyword evidence="3" id="KW-0812">Transmembrane</keyword>
<feature type="coiled-coil region" evidence="6">
    <location>
        <begin position="313"/>
        <end position="340"/>
    </location>
</feature>
<protein>
    <submittedName>
        <fullName evidence="8">TolC family protein</fullName>
    </submittedName>
</protein>
<reference evidence="8 9" key="1">
    <citation type="submission" date="2023-06" db="EMBL/GenBank/DDBJ databases">
        <title>Roseiconus lacunae JC819 isolated from Gulf of Mannar region, Tamil Nadu.</title>
        <authorList>
            <person name="Pk S."/>
            <person name="Ch S."/>
            <person name="Ch V.R."/>
        </authorList>
    </citation>
    <scope>NUCLEOTIDE SEQUENCE [LARGE SCALE GENOMIC DNA]</scope>
    <source>
        <strain evidence="8 9">JC819</strain>
    </source>
</reference>
<evidence type="ECO:0000256" key="4">
    <source>
        <dbReference type="ARBA" id="ARBA00023136"/>
    </source>
</evidence>
<organism evidence="8 9">
    <name type="scientific">Roseiconus lacunae</name>
    <dbReference type="NCBI Taxonomy" id="2605694"/>
    <lineage>
        <taxon>Bacteria</taxon>
        <taxon>Pseudomonadati</taxon>
        <taxon>Planctomycetota</taxon>
        <taxon>Planctomycetia</taxon>
        <taxon>Pirellulales</taxon>
        <taxon>Pirellulaceae</taxon>
        <taxon>Roseiconus</taxon>
    </lineage>
</organism>
<feature type="region of interest" description="Disordered" evidence="7">
    <location>
        <begin position="624"/>
        <end position="750"/>
    </location>
</feature>
<feature type="compositionally biased region" description="Polar residues" evidence="7">
    <location>
        <begin position="680"/>
        <end position="695"/>
    </location>
</feature>
<proteinExistence type="predicted"/>
<dbReference type="PROSITE" id="PS51257">
    <property type="entry name" value="PROKAR_LIPOPROTEIN"/>
    <property type="match status" value="1"/>
</dbReference>
<gene>
    <name evidence="8" type="ORF">QTN89_21520</name>
</gene>
<dbReference type="SUPFAM" id="SSF56954">
    <property type="entry name" value="Outer membrane efflux proteins (OEP)"/>
    <property type="match status" value="1"/>
</dbReference>
<evidence type="ECO:0000256" key="1">
    <source>
        <dbReference type="ARBA" id="ARBA00004442"/>
    </source>
</evidence>
<keyword evidence="9" id="KW-1185">Reference proteome</keyword>
<keyword evidence="4" id="KW-0472">Membrane</keyword>